<accession>A0ABD0JXU7</accession>
<dbReference type="PROSITE" id="PS00354">
    <property type="entry name" value="HMGI_Y"/>
    <property type="match status" value="1"/>
</dbReference>
<comment type="subcellular location">
    <subcellularLocation>
        <location evidence="1 3">Nucleus</location>
    </subcellularLocation>
</comment>
<evidence type="ECO:0000256" key="3">
    <source>
        <dbReference type="PROSITE-ProRule" id="PRU00475"/>
    </source>
</evidence>
<feature type="compositionally biased region" description="Low complexity" evidence="4">
    <location>
        <begin position="451"/>
        <end position="470"/>
    </location>
</feature>
<evidence type="ECO:0000256" key="1">
    <source>
        <dbReference type="ARBA" id="ARBA00004123"/>
    </source>
</evidence>
<feature type="compositionally biased region" description="Basic and acidic residues" evidence="4">
    <location>
        <begin position="471"/>
        <end position="506"/>
    </location>
</feature>
<name>A0ABD0JXU7_9CAEN</name>
<dbReference type="PROSITE" id="PS51136">
    <property type="entry name" value="WAC"/>
    <property type="match status" value="1"/>
</dbReference>
<proteinExistence type="predicted"/>
<dbReference type="Pfam" id="PF10537">
    <property type="entry name" value="WAC_Acf1_DNA_bd"/>
    <property type="match status" value="1"/>
</dbReference>
<dbReference type="PANTHER" id="PTHR46802:SF1">
    <property type="entry name" value="TYROSINE-PROTEIN KINASE BAZ1B"/>
    <property type="match status" value="1"/>
</dbReference>
<dbReference type="AlphaFoldDB" id="A0ABD0JXU7"/>
<protein>
    <recommendedName>
        <fullName evidence="5">WAC domain-containing protein</fullName>
    </recommendedName>
</protein>
<feature type="compositionally biased region" description="Basic and acidic residues" evidence="4">
    <location>
        <begin position="259"/>
        <end position="268"/>
    </location>
</feature>
<gene>
    <name evidence="6" type="ORF">BaRGS_00029014</name>
</gene>
<sequence length="555" mass="61040">MPMLGKKPFSLVKGPTDIRPGEETFTILHTQEQFRSKEEYEKRLELYNQEIWTCQCTGHTTLTHEEAWKSEKAAFKTLKSQFPECFEKPVLQIVHHSTDSLDSLNDQAWMKLHQVLAVGETVTFKVNSCSKTLKGTIVGITPTEASGSSNCNSPSSDKENSSEEKEKSPKKWTPPKLLPYKYSVQLEDGPVINSVPVEDLTRSERPPSKDLVRLFIRSFAVRSGSNSTSPWVVKDDLVKKYALPSKFADFLLSPSKMAEAAKRAEEAGKKRKRQSQDGVATKKLKLSDGTEKKKKAKDSDKLTPVLLNKKVKSPGKAGKSADSDKQKKVKKGDTTPKKKSPKKKEDVIAIDDSSDDEVSLAKIKQKCVSADDSDSDVPLSSLADQHTPKKKKVSLGAKGASSEKKKKSPTKKSGDQKTPGTPKSKKSPSKDKKTPTKRKRHDSSDSDVPLSKLTSPKKTPGTPKSKSPGKNMKEKNEHTPKKAKSAEKSTEKRGRGRPKKGEEKSPKKPGPKKGMKQTTLLDLAKKGGSSEGKSPVRTPKKSPAKPPATPLIVKK</sequence>
<evidence type="ECO:0000313" key="7">
    <source>
        <dbReference type="Proteomes" id="UP001519460"/>
    </source>
</evidence>
<evidence type="ECO:0000313" key="6">
    <source>
        <dbReference type="EMBL" id="KAK7479738.1"/>
    </source>
</evidence>
<dbReference type="InterPro" id="IPR013136">
    <property type="entry name" value="WSTF_Acf1_Cbp146"/>
</dbReference>
<dbReference type="Proteomes" id="UP001519460">
    <property type="component" value="Unassembled WGS sequence"/>
</dbReference>
<feature type="compositionally biased region" description="Basic and acidic residues" evidence="4">
    <location>
        <begin position="156"/>
        <end position="169"/>
    </location>
</feature>
<evidence type="ECO:0000259" key="5">
    <source>
        <dbReference type="PROSITE" id="PS51136"/>
    </source>
</evidence>
<feature type="compositionally biased region" description="Acidic residues" evidence="4">
    <location>
        <begin position="348"/>
        <end position="358"/>
    </location>
</feature>
<feature type="compositionally biased region" description="Basic and acidic residues" evidence="4">
    <location>
        <begin position="319"/>
        <end position="336"/>
    </location>
</feature>
<keyword evidence="2 3" id="KW-0539">Nucleus</keyword>
<keyword evidence="7" id="KW-1185">Reference proteome</keyword>
<organism evidence="6 7">
    <name type="scientific">Batillaria attramentaria</name>
    <dbReference type="NCBI Taxonomy" id="370345"/>
    <lineage>
        <taxon>Eukaryota</taxon>
        <taxon>Metazoa</taxon>
        <taxon>Spiralia</taxon>
        <taxon>Lophotrochozoa</taxon>
        <taxon>Mollusca</taxon>
        <taxon>Gastropoda</taxon>
        <taxon>Caenogastropoda</taxon>
        <taxon>Sorbeoconcha</taxon>
        <taxon>Cerithioidea</taxon>
        <taxon>Batillariidae</taxon>
        <taxon>Batillaria</taxon>
    </lineage>
</organism>
<comment type="caution">
    <text evidence="6">The sequence shown here is derived from an EMBL/GenBank/DDBJ whole genome shotgun (WGS) entry which is preliminary data.</text>
</comment>
<feature type="region of interest" description="Disordered" evidence="4">
    <location>
        <begin position="258"/>
        <end position="555"/>
    </location>
</feature>
<feature type="compositionally biased region" description="Basic and acidic residues" evidence="4">
    <location>
        <begin position="285"/>
        <end position="301"/>
    </location>
</feature>
<evidence type="ECO:0000256" key="4">
    <source>
        <dbReference type="SAM" id="MobiDB-lite"/>
    </source>
</evidence>
<feature type="region of interest" description="Disordered" evidence="4">
    <location>
        <begin position="143"/>
        <end position="172"/>
    </location>
</feature>
<feature type="domain" description="WAC" evidence="5">
    <location>
        <begin position="22"/>
        <end position="131"/>
    </location>
</feature>
<evidence type="ECO:0000256" key="2">
    <source>
        <dbReference type="ARBA" id="ARBA00023242"/>
    </source>
</evidence>
<dbReference type="EMBL" id="JACVVK020000296">
    <property type="protein sequence ID" value="KAK7479738.1"/>
    <property type="molecule type" value="Genomic_DNA"/>
</dbReference>
<dbReference type="PANTHER" id="PTHR46802">
    <property type="entry name" value="TYROSINE-PROTEIN KINASE BAZ1B"/>
    <property type="match status" value="1"/>
</dbReference>
<dbReference type="InterPro" id="IPR000637">
    <property type="entry name" value="HMGI/Y_DNA-bd_CS"/>
</dbReference>
<feature type="compositionally biased region" description="Low complexity" evidence="4">
    <location>
        <begin position="146"/>
        <end position="155"/>
    </location>
</feature>
<reference evidence="6 7" key="1">
    <citation type="journal article" date="2023" name="Sci. Data">
        <title>Genome assembly of the Korean intertidal mud-creeper Batillaria attramentaria.</title>
        <authorList>
            <person name="Patra A.K."/>
            <person name="Ho P.T."/>
            <person name="Jun S."/>
            <person name="Lee S.J."/>
            <person name="Kim Y."/>
            <person name="Won Y.J."/>
        </authorList>
    </citation>
    <scope>NUCLEOTIDE SEQUENCE [LARGE SCALE GENOMIC DNA]</scope>
    <source>
        <strain evidence="6">Wonlab-2016</strain>
    </source>
</reference>
<dbReference type="InterPro" id="IPR047174">
    <property type="entry name" value="BAZ1B"/>
</dbReference>
<dbReference type="GO" id="GO:0005634">
    <property type="term" value="C:nucleus"/>
    <property type="evidence" value="ECO:0007669"/>
    <property type="project" value="UniProtKB-SubCell"/>
</dbReference>